<evidence type="ECO:0000256" key="12">
    <source>
        <dbReference type="ARBA" id="ARBA00024535"/>
    </source>
</evidence>
<evidence type="ECO:0000256" key="10">
    <source>
        <dbReference type="ARBA" id="ARBA00023098"/>
    </source>
</evidence>
<evidence type="ECO:0000256" key="3">
    <source>
        <dbReference type="ARBA" id="ARBA00005002"/>
    </source>
</evidence>
<dbReference type="NCBIfam" id="TIGR00325">
    <property type="entry name" value="lpxC"/>
    <property type="match status" value="1"/>
</dbReference>
<organism evidence="14">
    <name type="scientific">bioreactor metagenome</name>
    <dbReference type="NCBI Taxonomy" id="1076179"/>
    <lineage>
        <taxon>unclassified sequences</taxon>
        <taxon>metagenomes</taxon>
        <taxon>ecological metagenomes</taxon>
    </lineage>
</organism>
<dbReference type="InterPro" id="IPR004463">
    <property type="entry name" value="UDP-acyl_GlcNac_deAcase"/>
</dbReference>
<dbReference type="InterPro" id="IPR029069">
    <property type="entry name" value="HotDog_dom_sf"/>
</dbReference>
<dbReference type="NCBIfam" id="NF000582">
    <property type="entry name" value="PRK00006.1"/>
    <property type="match status" value="1"/>
</dbReference>
<dbReference type="GO" id="GO:0005737">
    <property type="term" value="C:cytoplasm"/>
    <property type="evidence" value="ECO:0007669"/>
    <property type="project" value="UniProtKB-SubCell"/>
</dbReference>
<protein>
    <submittedName>
        <fullName evidence="14">Uncharacterized protein</fullName>
    </submittedName>
</protein>
<dbReference type="PANTHER" id="PTHR33694:SF1">
    <property type="entry name" value="UDP-3-O-ACYL-N-ACETYLGLUCOSAMINE DEACETYLASE 1, MITOCHONDRIAL-RELATED"/>
    <property type="match status" value="1"/>
</dbReference>
<dbReference type="EMBL" id="VSSQ01004394">
    <property type="protein sequence ID" value="MPM25013.1"/>
    <property type="molecule type" value="Genomic_DNA"/>
</dbReference>
<dbReference type="GO" id="GO:0046872">
    <property type="term" value="F:metal ion binding"/>
    <property type="evidence" value="ECO:0007669"/>
    <property type="project" value="UniProtKB-KW"/>
</dbReference>
<keyword evidence="11" id="KW-0456">Lyase</keyword>
<evidence type="ECO:0000256" key="8">
    <source>
        <dbReference type="ARBA" id="ARBA00022801"/>
    </source>
</evidence>
<evidence type="ECO:0000256" key="13">
    <source>
        <dbReference type="ARBA" id="ARBA00025049"/>
    </source>
</evidence>
<keyword evidence="4" id="KW-0963">Cytoplasm</keyword>
<dbReference type="InterPro" id="IPR020568">
    <property type="entry name" value="Ribosomal_Su5_D2-typ_SF"/>
</dbReference>
<dbReference type="Pfam" id="PF07977">
    <property type="entry name" value="FabA"/>
    <property type="match status" value="1"/>
</dbReference>
<keyword evidence="10" id="KW-0443">Lipid metabolism</keyword>
<evidence type="ECO:0000256" key="4">
    <source>
        <dbReference type="ARBA" id="ARBA00022490"/>
    </source>
</evidence>
<proteinExistence type="inferred from homology"/>
<dbReference type="InterPro" id="IPR011334">
    <property type="entry name" value="UDP-acyl_GlcNac_deAcase_C"/>
</dbReference>
<dbReference type="Pfam" id="PF03331">
    <property type="entry name" value="LpxC"/>
    <property type="match status" value="2"/>
</dbReference>
<keyword evidence="8" id="KW-0378">Hydrolase</keyword>
<evidence type="ECO:0000256" key="6">
    <source>
        <dbReference type="ARBA" id="ARBA00022556"/>
    </source>
</evidence>
<dbReference type="Gene3D" id="3.10.129.10">
    <property type="entry name" value="Hotdog Thioesterase"/>
    <property type="match status" value="1"/>
</dbReference>
<dbReference type="SUPFAM" id="SSF54637">
    <property type="entry name" value="Thioesterase/thiol ester dehydrase-isomerase"/>
    <property type="match status" value="1"/>
</dbReference>
<dbReference type="NCBIfam" id="NF009667">
    <property type="entry name" value="PRK13188.1"/>
    <property type="match status" value="1"/>
</dbReference>
<dbReference type="HAMAP" id="MF_00388">
    <property type="entry name" value="LpxC"/>
    <property type="match status" value="1"/>
</dbReference>
<reference evidence="14" key="1">
    <citation type="submission" date="2019-08" db="EMBL/GenBank/DDBJ databases">
        <authorList>
            <person name="Kucharzyk K."/>
            <person name="Murdoch R.W."/>
            <person name="Higgins S."/>
            <person name="Loffler F."/>
        </authorList>
    </citation>
    <scope>NUCLEOTIDE SEQUENCE</scope>
</reference>
<comment type="subcellular location">
    <subcellularLocation>
        <location evidence="2">Cytoplasm</location>
    </subcellularLocation>
</comment>
<keyword evidence="7" id="KW-0479">Metal-binding</keyword>
<dbReference type="GO" id="GO:0006633">
    <property type="term" value="P:fatty acid biosynthetic process"/>
    <property type="evidence" value="ECO:0007669"/>
    <property type="project" value="InterPro"/>
</dbReference>
<comment type="catalytic activity">
    <reaction evidence="12">
        <text>a UDP-3-O-[(3R)-3-hydroxyacyl]-N-acetyl-alpha-D-glucosamine + H2O = a UDP-3-O-[(3R)-3-hydroxyacyl]-alpha-D-glucosamine + acetate</text>
        <dbReference type="Rhea" id="RHEA:67816"/>
        <dbReference type="ChEBI" id="CHEBI:15377"/>
        <dbReference type="ChEBI" id="CHEBI:30089"/>
        <dbReference type="ChEBI" id="CHEBI:137740"/>
        <dbReference type="ChEBI" id="CHEBI:173225"/>
        <dbReference type="EC" id="3.5.1.108"/>
    </reaction>
</comment>
<comment type="pathway">
    <text evidence="3">Glycolipid biosynthesis; lipid IV(A) biosynthesis; lipid IV(A) from (3R)-3-hydroxytetradecanoyl-[acyl-carrier-protein] and UDP-N-acetyl-alpha-D-glucosamine: step 2/6.</text>
</comment>
<dbReference type="SUPFAM" id="SSF54211">
    <property type="entry name" value="Ribosomal protein S5 domain 2-like"/>
    <property type="match status" value="2"/>
</dbReference>
<name>A0A644YEP3_9ZZZZ</name>
<accession>A0A644YEP3</accession>
<comment type="function">
    <text evidence="13">Involved in unsaturated fatty acids biosynthesis. Catalyzes the dehydration of short chain beta-hydroxyacyl-ACPs and long chain saturated and unsaturated beta-hydroxyacyl-ACPs.</text>
</comment>
<evidence type="ECO:0000256" key="11">
    <source>
        <dbReference type="ARBA" id="ARBA00023239"/>
    </source>
</evidence>
<evidence type="ECO:0000256" key="7">
    <source>
        <dbReference type="ARBA" id="ARBA00022723"/>
    </source>
</evidence>
<dbReference type="GO" id="GO:0016020">
    <property type="term" value="C:membrane"/>
    <property type="evidence" value="ECO:0007669"/>
    <property type="project" value="GOC"/>
</dbReference>
<dbReference type="HAMAP" id="MF_00406">
    <property type="entry name" value="FabZ"/>
    <property type="match status" value="1"/>
</dbReference>
<keyword evidence="5" id="KW-0444">Lipid biosynthesis</keyword>
<dbReference type="GO" id="GO:0103117">
    <property type="term" value="F:UDP-3-O-acyl-N-acetylglucosamine deacetylase activity"/>
    <property type="evidence" value="ECO:0007669"/>
    <property type="project" value="UniProtKB-EC"/>
</dbReference>
<dbReference type="InterPro" id="IPR015870">
    <property type="entry name" value="UDP-acyl_N-AcGlcN_deAcase_N"/>
</dbReference>
<dbReference type="InterPro" id="IPR010084">
    <property type="entry name" value="FabZ"/>
</dbReference>
<gene>
    <name evidence="14" type="ORF">SDC9_71502</name>
</gene>
<keyword evidence="9" id="KW-0862">Zinc</keyword>
<evidence type="ECO:0000256" key="2">
    <source>
        <dbReference type="ARBA" id="ARBA00004496"/>
    </source>
</evidence>
<dbReference type="Gene3D" id="3.30.1700.10">
    <property type="entry name" value="lpxc deacetylase, domain 2"/>
    <property type="match status" value="1"/>
</dbReference>
<evidence type="ECO:0000256" key="5">
    <source>
        <dbReference type="ARBA" id="ARBA00022516"/>
    </source>
</evidence>
<dbReference type="UniPathway" id="UPA00359">
    <property type="reaction ID" value="UER00478"/>
</dbReference>
<dbReference type="AlphaFoldDB" id="A0A644YEP3"/>
<dbReference type="GO" id="GO:0016836">
    <property type="term" value="F:hydro-lyase activity"/>
    <property type="evidence" value="ECO:0007669"/>
    <property type="project" value="InterPro"/>
</dbReference>
<dbReference type="CDD" id="cd01288">
    <property type="entry name" value="FabZ"/>
    <property type="match status" value="1"/>
</dbReference>
<dbReference type="NCBIfam" id="TIGR01750">
    <property type="entry name" value="fabZ"/>
    <property type="match status" value="1"/>
</dbReference>
<dbReference type="PANTHER" id="PTHR33694">
    <property type="entry name" value="UDP-3-O-ACYL-N-ACETYLGLUCOSAMINE DEACETYLASE 1, MITOCHONDRIAL-RELATED"/>
    <property type="match status" value="1"/>
</dbReference>
<evidence type="ECO:0000313" key="14">
    <source>
        <dbReference type="EMBL" id="MPM25013.1"/>
    </source>
</evidence>
<evidence type="ECO:0000256" key="1">
    <source>
        <dbReference type="ARBA" id="ARBA00001947"/>
    </source>
</evidence>
<sequence>MIEYQQTIKRIYTVEGKGLHTGASVTMKIMPAPAGHGVIFTRTDLPSTPKIEALATNVKQTQRGTVIAKGDASVSTVEHLLSSLYAFGIDNVMIEIDGPEVPILDGSGARYSQLFGSEPLETQDKPKEFIEVREAVHYKDEKSGSSISIYPDNRFSAEVMIDFDSDVLGSQFAVYNQNTDYSVEIAPCRTFVFVHDLVPLINANLIKGGDLDNAIVIAENEISGDELEKLEAVFGKSRDGFIEKGYINIDKLKFNNECARHKLLDLIGDLALCGKRIRGRVVAHRPGHRINTETAKILIKMAKERKETEGIPVFDPNAEPVIDINGIKKLLPHRPPFLMVDRIISMEKETVVGIKTIGVNEGFFIGHFPDEPVMPGVLIIEAMAQVGGILVLADLEEPEKYSTYFAKIDNAKFKRKVVPGDVMVIKLHVTIPLRRSIVCMKGEVYIGNTLACEADLMAQVIKNK</sequence>
<comment type="cofactor">
    <cofactor evidence="1">
        <name>Zn(2+)</name>
        <dbReference type="ChEBI" id="CHEBI:29105"/>
    </cofactor>
</comment>
<dbReference type="GO" id="GO:0009245">
    <property type="term" value="P:lipid A biosynthetic process"/>
    <property type="evidence" value="ECO:0007669"/>
    <property type="project" value="UniProtKB-KW"/>
</dbReference>
<dbReference type="FunFam" id="3.10.129.10:FF:000001">
    <property type="entry name" value="3-hydroxyacyl-[acyl-carrier-protein] dehydratase FabZ"/>
    <property type="match status" value="1"/>
</dbReference>
<dbReference type="InterPro" id="IPR013114">
    <property type="entry name" value="FabA_FabZ"/>
</dbReference>
<keyword evidence="6" id="KW-0441">Lipid A biosynthesis</keyword>
<evidence type="ECO:0000256" key="9">
    <source>
        <dbReference type="ARBA" id="ARBA00022833"/>
    </source>
</evidence>
<dbReference type="Gene3D" id="3.30.230.20">
    <property type="entry name" value="lpxc deacetylase, domain 1"/>
    <property type="match status" value="1"/>
</dbReference>
<comment type="caution">
    <text evidence="14">The sequence shown here is derived from an EMBL/GenBank/DDBJ whole genome shotgun (WGS) entry which is preliminary data.</text>
</comment>